<dbReference type="InterPro" id="IPR007815">
    <property type="entry name" value="Emycin_Estase"/>
</dbReference>
<protein>
    <submittedName>
        <fullName evidence="2">Erythromycin esterase family protein</fullName>
    </submittedName>
</protein>
<dbReference type="PANTHER" id="PTHR31299">
    <property type="entry name" value="ESTERASE, PUTATIVE (AFU_ORTHOLOGUE AFUA_1G05850)-RELATED"/>
    <property type="match status" value="1"/>
</dbReference>
<evidence type="ECO:0000313" key="2">
    <source>
        <dbReference type="EMBL" id="MBK9716842.1"/>
    </source>
</evidence>
<dbReference type="EMBL" id="JADKFW010000004">
    <property type="protein sequence ID" value="MBK9716842.1"/>
    <property type="molecule type" value="Genomic_DNA"/>
</dbReference>
<gene>
    <name evidence="2" type="ORF">IPO85_04880</name>
</gene>
<feature type="chain" id="PRO_5038637413" evidence="1">
    <location>
        <begin position="18"/>
        <end position="409"/>
    </location>
</feature>
<organism evidence="2 3">
    <name type="scientific">Candidatus Defluviibacterium haderslevense</name>
    <dbReference type="NCBI Taxonomy" id="2981993"/>
    <lineage>
        <taxon>Bacteria</taxon>
        <taxon>Pseudomonadati</taxon>
        <taxon>Bacteroidota</taxon>
        <taxon>Saprospiria</taxon>
        <taxon>Saprospirales</taxon>
        <taxon>Saprospiraceae</taxon>
        <taxon>Candidatus Defluviibacterium</taxon>
    </lineage>
</organism>
<dbReference type="Pfam" id="PF05139">
    <property type="entry name" value="Erythro_esteras"/>
    <property type="match status" value="1"/>
</dbReference>
<dbReference type="Gene3D" id="1.20.1440.30">
    <property type="entry name" value="Biosynthetic Protein domain"/>
    <property type="match status" value="1"/>
</dbReference>
<dbReference type="InterPro" id="IPR052036">
    <property type="entry name" value="Hydrolase/PRTase-associated"/>
</dbReference>
<dbReference type="CDD" id="cd14728">
    <property type="entry name" value="Ere-like"/>
    <property type="match status" value="1"/>
</dbReference>
<dbReference type="PANTHER" id="PTHR31299:SF0">
    <property type="entry name" value="ESTERASE, PUTATIVE (AFU_ORTHOLOGUE AFUA_1G05850)-RELATED"/>
    <property type="match status" value="1"/>
</dbReference>
<reference evidence="2 3" key="1">
    <citation type="submission" date="2020-10" db="EMBL/GenBank/DDBJ databases">
        <title>Connecting structure to function with the recovery of over 1000 high-quality activated sludge metagenome-assembled genomes encoding full-length rRNA genes using long-read sequencing.</title>
        <authorList>
            <person name="Singleton C.M."/>
            <person name="Petriglieri F."/>
            <person name="Kristensen J.M."/>
            <person name="Kirkegaard R.H."/>
            <person name="Michaelsen T.Y."/>
            <person name="Andersen M.H."/>
            <person name="Karst S.M."/>
            <person name="Dueholm M.S."/>
            <person name="Nielsen P.H."/>
            <person name="Albertsen M."/>
        </authorList>
    </citation>
    <scope>NUCLEOTIDE SEQUENCE [LARGE SCALE GENOMIC DNA]</scope>
    <source>
        <strain evidence="2">Ribe_18-Q3-R11-54_BAT3C.373</strain>
    </source>
</reference>
<evidence type="ECO:0000256" key="1">
    <source>
        <dbReference type="SAM" id="SignalP"/>
    </source>
</evidence>
<dbReference type="Gene3D" id="3.30.1870.10">
    <property type="entry name" value="EreA-like, domain 2"/>
    <property type="match status" value="1"/>
</dbReference>
<dbReference type="AlphaFoldDB" id="A0A9D7S826"/>
<dbReference type="SUPFAM" id="SSF159501">
    <property type="entry name" value="EreA/ChaN-like"/>
    <property type="match status" value="1"/>
</dbReference>
<dbReference type="GO" id="GO:0046677">
    <property type="term" value="P:response to antibiotic"/>
    <property type="evidence" value="ECO:0007669"/>
    <property type="project" value="InterPro"/>
</dbReference>
<keyword evidence="1" id="KW-0732">Signal</keyword>
<sequence>MKFILITLVLITHFSNAQSNSVKDWVKANAIRMEQSFGMRFLTEKNDIQIIGFGEASHGQGSFFKHKINSFKWLVQNAGYLIFVLEAGFNESLKINQYVLYGEGSATEGLKYLNYGVWQIEEFVELIEWMRTYNKDKSLHERVKFYGFDCQMSKGGVDYLKSIQGRMDYNFNDAELLLLKDLEKLQSSRDKRLAKNITPRLLSLSIKLEQKILEANQDETFKKTSLTVLKNLQYFCDTERNNEKINALNRAKYMAENIGHILEMEGKVKKIAFSAHNGHLTKYAKQKETGYWLKKIYGQRYYAIGYEFHQGNTLGFDFIDNELVFREITIEPSKYGTLGFLLSTLVGQDCYIDLVGKSIPEWFNQKQLCSDLLGCYGQKGCNQRYTKVIIAESYDGIIYIDKTEAANKM</sequence>
<evidence type="ECO:0000313" key="3">
    <source>
        <dbReference type="Proteomes" id="UP000808349"/>
    </source>
</evidence>
<comment type="caution">
    <text evidence="2">The sequence shown here is derived from an EMBL/GenBank/DDBJ whole genome shotgun (WGS) entry which is preliminary data.</text>
</comment>
<dbReference type="Gene3D" id="3.40.1660.10">
    <property type="entry name" value="EreA-like (biosynthetic domain)"/>
    <property type="match status" value="1"/>
</dbReference>
<feature type="signal peptide" evidence="1">
    <location>
        <begin position="1"/>
        <end position="17"/>
    </location>
</feature>
<name>A0A9D7S826_9BACT</name>
<proteinExistence type="predicted"/>
<dbReference type="Proteomes" id="UP000808349">
    <property type="component" value="Unassembled WGS sequence"/>
</dbReference>
<accession>A0A9D7S826</accession>